<feature type="zinc finger region" description="C3H1-type" evidence="18">
    <location>
        <begin position="601"/>
        <end position="629"/>
    </location>
</feature>
<keyword evidence="9" id="KW-0744">Spermatogenesis</keyword>
<protein>
    <recommendedName>
        <fullName evidence="15">Putative ATP-dependent RNA helicase TDRD12</fullName>
        <ecNumber evidence="1">3.6.4.13</ecNumber>
    </recommendedName>
    <alternativeName>
        <fullName evidence="17">ES cell-associated transcript 8 protein</fullName>
    </alternativeName>
    <alternativeName>
        <fullName evidence="16">Tudor domain-containing protein 12</fullName>
    </alternativeName>
</protein>
<dbReference type="PROSITE" id="PS51203">
    <property type="entry name" value="CS"/>
    <property type="match status" value="1"/>
</dbReference>
<dbReference type="PANTHER" id="PTHR22655">
    <property type="entry name" value="ATP-DEPENDENT RNA HELICASE TDRD12-RELATED"/>
    <property type="match status" value="1"/>
</dbReference>
<dbReference type="InterPro" id="IPR035437">
    <property type="entry name" value="SNase_OB-fold_sf"/>
</dbReference>
<dbReference type="Gene3D" id="3.40.50.300">
    <property type="entry name" value="P-loop containing nucleotide triphosphate hydrolases"/>
    <property type="match status" value="1"/>
</dbReference>
<feature type="domain" description="C3H1-type" evidence="19">
    <location>
        <begin position="601"/>
        <end position="629"/>
    </location>
</feature>
<dbReference type="FunFam" id="2.40.50.90:FF:000021">
    <property type="entry name" value="putative ATP-dependent RNA helicase TDRD12"/>
    <property type="match status" value="1"/>
</dbReference>
<accession>R4GBG3</accession>
<evidence type="ECO:0000256" key="7">
    <source>
        <dbReference type="ARBA" id="ARBA00022806"/>
    </source>
</evidence>
<evidence type="ECO:0000256" key="18">
    <source>
        <dbReference type="PROSITE-ProRule" id="PRU00723"/>
    </source>
</evidence>
<evidence type="ECO:0000256" key="9">
    <source>
        <dbReference type="ARBA" id="ARBA00022871"/>
    </source>
</evidence>
<evidence type="ECO:0000256" key="14">
    <source>
        <dbReference type="ARBA" id="ARBA00062399"/>
    </source>
</evidence>
<dbReference type="SUPFAM" id="SSF52540">
    <property type="entry name" value="P-loop containing nucleoside triphosphate hydrolases"/>
    <property type="match status" value="1"/>
</dbReference>
<evidence type="ECO:0000256" key="4">
    <source>
        <dbReference type="ARBA" id="ARBA00022741"/>
    </source>
</evidence>
<dbReference type="HOGENOM" id="CLU_008124_1_0_1"/>
<dbReference type="Bgee" id="ENSACAG00000029615">
    <property type="expression patterns" value="Expressed in kidney and 4 other cell types or tissues"/>
</dbReference>
<evidence type="ECO:0000259" key="19">
    <source>
        <dbReference type="PROSITE" id="PS50103"/>
    </source>
</evidence>
<comment type="catalytic activity">
    <reaction evidence="12">
        <text>ATP + H2O = ADP + phosphate + H(+)</text>
        <dbReference type="Rhea" id="RHEA:13065"/>
        <dbReference type="ChEBI" id="CHEBI:15377"/>
        <dbReference type="ChEBI" id="CHEBI:15378"/>
        <dbReference type="ChEBI" id="CHEBI:30616"/>
        <dbReference type="ChEBI" id="CHEBI:43474"/>
        <dbReference type="ChEBI" id="CHEBI:456216"/>
        <dbReference type="EC" id="3.6.4.13"/>
    </reaction>
</comment>
<dbReference type="AlphaFoldDB" id="R4GBG3"/>
<dbReference type="GeneTree" id="ENSGT00420000029847"/>
<sequence>MFEVFIIKIESPDCFWGSIKGGGNFVDNEMAYKKLQFEMNQFYNLTHRGLDEVKPSVLKEGQVCVVYSQEENSWCRAIVESIISCTDNYLAECFLVDYAKNIPVKAEKICCALESFMRLPYRAQKFRLYHIKPVTLRVNYYTNNAEIVPATKWNIAAIRYFQDLLDAASQVEAKLCAVEDDTFAVYLYVTKRGEKVCVNDDLVAKNFASSEKNEERSIIMEEQNQEILGLESVSVSEISPAHILSPTSLDIKEPKAVEMCECGRLSVDNKRDLKMGLKPILKIWKKFVGPNHVQSYSWPAIARGYDSVVICPENDPLIYLLPIITFLQSRNCYLSLPARNGPVALIICTRQRKAELVFEFVEKYTHCSRPLHPLLLSVGMNKEEIKSVRIPRGCELIVTTPYSLLRLLECHSLMFLRLCHLVLDEAEALFSEANDQVFNILEHYKRSLNDEVKEYVPQQIVAIGSRWTKKLEYLTKEFMNDPYVVITSLEEAAIYGNIQQVVQVSLECNRISILLQTLDFTPHNAQKTLIFTSSVEETDNICKVSPLAKEQPKAKSILLLTENSAWHTVGVLDYLKRTEANIPPELHDFTSGVLDAKENCKSGKPFCRYLKVYGFCKDKKRCPDRHRISLQVDFPKGERNSTQPTAGNVTILPLFIVDATNYFGRIVDKTKDQYTALEKEMHQYYKKSSNCISVSLVEKLALYGVHEKNYIHRVQVLQIAPKEGKCVFYSIHVKYIDEGRTGQVQNYQLLSLPEHFQVLPPQAVEFIVCRVKPIDNEAEWNPKVNRYINHKIKGQLHEAKIVHTLNNTIWVDPVVRVTKLPDLKTYINEYNIRSEILATGFGVDNPEHICELQRLFREAEIAFEKKDMPQQRTDCFTLLQQTAIGDINPQKSLNFRQDACSLQRPKPGQLCLYCRKHLRIGPRSIKWFEKEDVVVLKIKVQNITNHDCKFFTQRIIGSAEGKFYLADLELQENIVEEKSRCVLRGNEVVVSLAKEKKGSWCRLLKQKNPHVSFDFDYLEDDSEESGFPISVFLHAFVVVAVAVIFPTTPPSGNSCDSISAYILFVGSWIWFDLVP</sequence>
<keyword evidence="8" id="KW-0067">ATP-binding</keyword>
<dbReference type="CDD" id="cd20435">
    <property type="entry name" value="Tudor_TDRD12_rpt2"/>
    <property type="match status" value="1"/>
</dbReference>
<keyword evidence="2" id="KW-0217">Developmental protein</keyword>
<keyword evidence="11" id="KW-0469">Meiosis</keyword>
<organism evidence="22 23">
    <name type="scientific">Anolis carolinensis</name>
    <name type="common">Green anole</name>
    <name type="synonym">American chameleon</name>
    <dbReference type="NCBI Taxonomy" id="28377"/>
    <lineage>
        <taxon>Eukaryota</taxon>
        <taxon>Metazoa</taxon>
        <taxon>Chordata</taxon>
        <taxon>Craniata</taxon>
        <taxon>Vertebrata</taxon>
        <taxon>Euteleostomi</taxon>
        <taxon>Lepidosauria</taxon>
        <taxon>Squamata</taxon>
        <taxon>Bifurcata</taxon>
        <taxon>Unidentata</taxon>
        <taxon>Episquamata</taxon>
        <taxon>Toxicofera</taxon>
        <taxon>Iguania</taxon>
        <taxon>Dactyloidae</taxon>
        <taxon>Anolis</taxon>
    </lineage>
</organism>
<dbReference type="InterPro" id="IPR011545">
    <property type="entry name" value="DEAD/DEAH_box_helicase_dom"/>
</dbReference>
<reference evidence="22" key="3">
    <citation type="submission" date="2025-09" db="UniProtKB">
        <authorList>
            <consortium name="Ensembl"/>
        </authorList>
    </citation>
    <scope>IDENTIFICATION</scope>
</reference>
<dbReference type="STRING" id="28377.ENSACAP00000022641"/>
<keyword evidence="18" id="KW-0863">Zinc-finger</keyword>
<keyword evidence="5" id="KW-0221">Differentiation</keyword>
<keyword evidence="10" id="KW-0943">RNA-mediated gene silencing</keyword>
<dbReference type="eggNOG" id="KOG0331">
    <property type="taxonomic scope" value="Eukaryota"/>
</dbReference>
<dbReference type="InterPro" id="IPR002999">
    <property type="entry name" value="Tudor"/>
</dbReference>
<dbReference type="PROSITE" id="PS50304">
    <property type="entry name" value="TUDOR"/>
    <property type="match status" value="1"/>
</dbReference>
<dbReference type="FunFam" id="2.30.30.140:FF:000075">
    <property type="entry name" value="putative ATP-dependent RNA helicase TDRD12"/>
    <property type="match status" value="1"/>
</dbReference>
<dbReference type="Pfam" id="PF00567">
    <property type="entry name" value="TUDOR"/>
    <property type="match status" value="2"/>
</dbReference>
<comment type="subunit">
    <text evidence="14">Component of a mRNP complex containing PIWIL2, TDRD1 and piRNAs. Component of the PET complex, at least composed of EXD1, PIWIL2, TDRD12 and piRNAs.</text>
</comment>
<keyword evidence="6" id="KW-0378">Hydrolase</keyword>
<dbReference type="GO" id="GO:0003724">
    <property type="term" value="F:RNA helicase activity"/>
    <property type="evidence" value="ECO:0007669"/>
    <property type="project" value="UniProtKB-EC"/>
</dbReference>
<dbReference type="GO" id="GO:0051321">
    <property type="term" value="P:meiotic cell cycle"/>
    <property type="evidence" value="ECO:0007669"/>
    <property type="project" value="UniProtKB-KW"/>
</dbReference>
<dbReference type="InterPro" id="IPR008978">
    <property type="entry name" value="HSP20-like_chaperone"/>
</dbReference>
<dbReference type="GO" id="GO:0016787">
    <property type="term" value="F:hydrolase activity"/>
    <property type="evidence" value="ECO:0007669"/>
    <property type="project" value="UniProtKB-KW"/>
</dbReference>
<evidence type="ECO:0000256" key="12">
    <source>
        <dbReference type="ARBA" id="ARBA00047984"/>
    </source>
</evidence>
<keyword evidence="23" id="KW-1185">Reference proteome</keyword>
<name>R4GBG3_ANOCA</name>
<dbReference type="GO" id="GO:0008270">
    <property type="term" value="F:zinc ion binding"/>
    <property type="evidence" value="ECO:0007669"/>
    <property type="project" value="UniProtKB-KW"/>
</dbReference>
<dbReference type="Pfam" id="PF00270">
    <property type="entry name" value="DEAD"/>
    <property type="match status" value="1"/>
</dbReference>
<evidence type="ECO:0000259" key="21">
    <source>
        <dbReference type="PROSITE" id="PS51203"/>
    </source>
</evidence>
<evidence type="ECO:0000256" key="6">
    <source>
        <dbReference type="ARBA" id="ARBA00022801"/>
    </source>
</evidence>
<dbReference type="SUPFAM" id="SSF49764">
    <property type="entry name" value="HSP20-like chaperones"/>
    <property type="match status" value="1"/>
</dbReference>
<evidence type="ECO:0000256" key="8">
    <source>
        <dbReference type="ARBA" id="ARBA00022840"/>
    </source>
</evidence>
<evidence type="ECO:0000256" key="11">
    <source>
        <dbReference type="ARBA" id="ARBA00023254"/>
    </source>
</evidence>
<dbReference type="Gene3D" id="2.30.30.140">
    <property type="match status" value="2"/>
</dbReference>
<dbReference type="GO" id="GO:0007283">
    <property type="term" value="P:spermatogenesis"/>
    <property type="evidence" value="ECO:0007669"/>
    <property type="project" value="UniProtKB-KW"/>
</dbReference>
<evidence type="ECO:0000256" key="13">
    <source>
        <dbReference type="ARBA" id="ARBA00055914"/>
    </source>
</evidence>
<feature type="domain" description="Tudor" evidence="20">
    <location>
        <begin position="57"/>
        <end position="119"/>
    </location>
</feature>
<dbReference type="PROSITE" id="PS50103">
    <property type="entry name" value="ZF_C3H1"/>
    <property type="match status" value="1"/>
</dbReference>
<evidence type="ECO:0000256" key="1">
    <source>
        <dbReference type="ARBA" id="ARBA00012552"/>
    </source>
</evidence>
<dbReference type="GO" id="GO:0003676">
    <property type="term" value="F:nucleic acid binding"/>
    <property type="evidence" value="ECO:0007669"/>
    <property type="project" value="InterPro"/>
</dbReference>
<dbReference type="GO" id="GO:0005524">
    <property type="term" value="F:ATP binding"/>
    <property type="evidence" value="ECO:0007669"/>
    <property type="project" value="UniProtKB-KW"/>
</dbReference>
<proteinExistence type="predicted"/>
<dbReference type="GO" id="GO:0042078">
    <property type="term" value="P:germ-line stem cell division"/>
    <property type="evidence" value="ECO:0000318"/>
    <property type="project" value="GO_Central"/>
</dbReference>
<evidence type="ECO:0000256" key="16">
    <source>
        <dbReference type="ARBA" id="ARBA00076714"/>
    </source>
</evidence>
<dbReference type="SUPFAM" id="SSF63748">
    <property type="entry name" value="Tudor/PWWP/MBT"/>
    <property type="match status" value="2"/>
</dbReference>
<evidence type="ECO:0000313" key="22">
    <source>
        <dbReference type="Ensembl" id="ENSACAP00000022641.2"/>
    </source>
</evidence>
<evidence type="ECO:0000256" key="17">
    <source>
        <dbReference type="ARBA" id="ARBA00081458"/>
    </source>
</evidence>
<keyword evidence="18" id="KW-0479">Metal-binding</keyword>
<keyword evidence="18" id="KW-0862">Zinc</keyword>
<dbReference type="Gene3D" id="2.60.40.790">
    <property type="match status" value="1"/>
</dbReference>
<keyword evidence="7" id="KW-0347">Helicase</keyword>
<keyword evidence="3" id="KW-0677">Repeat</keyword>
<dbReference type="Proteomes" id="UP000001646">
    <property type="component" value="Unplaced"/>
</dbReference>
<gene>
    <name evidence="22" type="primary">TDRD12</name>
</gene>
<evidence type="ECO:0000256" key="10">
    <source>
        <dbReference type="ARBA" id="ARBA00023158"/>
    </source>
</evidence>
<dbReference type="EC" id="3.6.4.13" evidence="1"/>
<reference evidence="22" key="2">
    <citation type="submission" date="2025-08" db="UniProtKB">
        <authorList>
            <consortium name="Ensembl"/>
        </authorList>
    </citation>
    <scope>IDENTIFICATION</scope>
</reference>
<evidence type="ECO:0000259" key="20">
    <source>
        <dbReference type="PROSITE" id="PS50304"/>
    </source>
</evidence>
<dbReference type="PANTHER" id="PTHR22655:SF2">
    <property type="entry name" value="ATP-DEPENDENT RNA HELICASE TDRD12-RELATED"/>
    <property type="match status" value="1"/>
</dbReference>
<keyword evidence="4" id="KW-0547">Nucleotide-binding</keyword>
<evidence type="ECO:0000256" key="3">
    <source>
        <dbReference type="ARBA" id="ARBA00022737"/>
    </source>
</evidence>
<dbReference type="InterPro" id="IPR007052">
    <property type="entry name" value="CS_dom"/>
</dbReference>
<evidence type="ECO:0000256" key="5">
    <source>
        <dbReference type="ARBA" id="ARBA00022782"/>
    </source>
</evidence>
<dbReference type="Gene3D" id="2.40.50.90">
    <property type="match status" value="2"/>
</dbReference>
<dbReference type="GO" id="GO:0031047">
    <property type="term" value="P:regulatory ncRNA-mediated gene silencing"/>
    <property type="evidence" value="ECO:0007669"/>
    <property type="project" value="UniProtKB-KW"/>
</dbReference>
<dbReference type="InParanoid" id="R4GBG3"/>
<dbReference type="Ensembl" id="ENSACAT00000030058.2">
    <property type="protein sequence ID" value="ENSACAP00000022641.2"/>
    <property type="gene ID" value="ENSACAG00000029615.2"/>
</dbReference>
<reference evidence="22" key="1">
    <citation type="submission" date="2009-12" db="EMBL/GenBank/DDBJ databases">
        <title>The Genome Sequence of Anolis carolinensis (Green Anole Lizard).</title>
        <authorList>
            <consortium name="The Genome Sequencing Platform"/>
            <person name="Di Palma F."/>
            <person name="Alfoldi J."/>
            <person name="Heiman D."/>
            <person name="Young S."/>
            <person name="Grabherr M."/>
            <person name="Johnson J."/>
            <person name="Lander E.S."/>
            <person name="Lindblad-Toh K."/>
        </authorList>
    </citation>
    <scope>NUCLEOTIDE SEQUENCE [LARGE SCALE GENOMIC DNA]</scope>
    <source>
        <strain evidence="22">JBL SC #1</strain>
    </source>
</reference>
<evidence type="ECO:0000256" key="15">
    <source>
        <dbReference type="ARBA" id="ARBA00068835"/>
    </source>
</evidence>
<comment type="function">
    <text evidence="13">Probable ATP-binding RNA helicase required during spermatogenesis to repress transposable elements and preventing their mobilization, which is essential for the germline integrity. Acts via the piRNA metabolic process, which mediates the repression of transposable elements during meiosis by forming complexes composed of piRNAs and Piwi proteins and governs the methylation and subsequent repression of transposons. Involved in the secondary piRNAs metabolic process. Acts via the PET complex, a multiprotein complex required during the secondary piRNAs metabolic process for the PIWIL2 slicing-triggered loading of PIWIL4 piRNAs.</text>
</comment>
<feature type="domain" description="CS" evidence="21">
    <location>
        <begin position="920"/>
        <end position="1004"/>
    </location>
</feature>
<dbReference type="InterPro" id="IPR027417">
    <property type="entry name" value="P-loop_NTPase"/>
</dbReference>
<dbReference type="InterPro" id="IPR000571">
    <property type="entry name" value="Znf_CCCH"/>
</dbReference>
<evidence type="ECO:0000313" key="23">
    <source>
        <dbReference type="Proteomes" id="UP000001646"/>
    </source>
</evidence>
<evidence type="ECO:0000256" key="2">
    <source>
        <dbReference type="ARBA" id="ARBA00022473"/>
    </source>
</evidence>
<dbReference type="FunFam" id="2.30.30.140:FF:000087">
    <property type="entry name" value="Putative ATP-dependent RNA helicase TDRD12"/>
    <property type="match status" value="1"/>
</dbReference>